<dbReference type="CDD" id="cd01180">
    <property type="entry name" value="IPT_plexin_repeat1"/>
    <property type="match status" value="1"/>
</dbReference>
<dbReference type="InterPro" id="IPR036352">
    <property type="entry name" value="Semap_dom_sf"/>
</dbReference>
<keyword evidence="5 14" id="KW-0732">Signal</keyword>
<dbReference type="InterPro" id="IPR031148">
    <property type="entry name" value="Plexin"/>
</dbReference>
<evidence type="ECO:0000256" key="1">
    <source>
        <dbReference type="ARBA" id="ARBA00004251"/>
    </source>
</evidence>
<dbReference type="InterPro" id="IPR002165">
    <property type="entry name" value="Plexin_repeat"/>
</dbReference>
<reference evidence="16" key="1">
    <citation type="submission" date="2022-11" db="EMBL/GenBank/DDBJ databases">
        <authorList>
            <person name="Kikuchi T."/>
        </authorList>
    </citation>
    <scope>NUCLEOTIDE SEQUENCE</scope>
    <source>
        <strain evidence="16">PS1010</strain>
    </source>
</reference>
<dbReference type="InterPro" id="IPR008936">
    <property type="entry name" value="Rho_GTPase_activation_prot"/>
</dbReference>
<dbReference type="Pfam" id="PF17960">
    <property type="entry name" value="TIG_plexin"/>
    <property type="match status" value="1"/>
</dbReference>
<dbReference type="InterPro" id="IPR002909">
    <property type="entry name" value="IPT_dom"/>
</dbReference>
<dbReference type="InterPro" id="IPR041362">
    <property type="entry name" value="TIG2_plexin"/>
</dbReference>
<keyword evidence="8 13" id="KW-1133">Transmembrane helix</keyword>
<dbReference type="OrthoDB" id="125363at2759"/>
<evidence type="ECO:0000256" key="8">
    <source>
        <dbReference type="ARBA" id="ARBA00022989"/>
    </source>
</evidence>
<evidence type="ECO:0000256" key="4">
    <source>
        <dbReference type="ARBA" id="ARBA00022692"/>
    </source>
</evidence>
<dbReference type="GO" id="GO:0030334">
    <property type="term" value="P:regulation of cell migration"/>
    <property type="evidence" value="ECO:0007669"/>
    <property type="project" value="TreeGrafter"/>
</dbReference>
<evidence type="ECO:0000313" key="16">
    <source>
        <dbReference type="EMBL" id="CAI5447294.1"/>
    </source>
</evidence>
<keyword evidence="11" id="KW-0325">Glycoprotein</keyword>
<evidence type="ECO:0000256" key="2">
    <source>
        <dbReference type="ARBA" id="ARBA00010297"/>
    </source>
</evidence>
<keyword evidence="17" id="KW-1185">Reference proteome</keyword>
<dbReference type="CDD" id="cd00603">
    <property type="entry name" value="IPT_PCSR"/>
    <property type="match status" value="1"/>
</dbReference>
<dbReference type="SUPFAM" id="SSF103575">
    <property type="entry name" value="Plexin repeat"/>
    <property type="match status" value="1"/>
</dbReference>
<dbReference type="Gene3D" id="2.60.40.10">
    <property type="entry name" value="Immunoglobulins"/>
    <property type="match status" value="5"/>
</dbReference>
<dbReference type="Pfam" id="PF18020">
    <property type="entry name" value="TIG_2"/>
    <property type="match status" value="1"/>
</dbReference>
<evidence type="ECO:0000313" key="17">
    <source>
        <dbReference type="Proteomes" id="UP001152747"/>
    </source>
</evidence>
<feature type="domain" description="Sema" evidence="15">
    <location>
        <begin position="21"/>
        <end position="496"/>
    </location>
</feature>
<comment type="subcellular location">
    <subcellularLocation>
        <location evidence="1">Cell membrane</location>
        <topology evidence="1">Single-pass type I membrane protein</topology>
    </subcellularLocation>
</comment>
<dbReference type="InterPro" id="IPR041019">
    <property type="entry name" value="TIG1_plexin"/>
</dbReference>
<keyword evidence="10" id="KW-1015">Disulfide bond</keyword>
<dbReference type="Pfam" id="PF01403">
    <property type="entry name" value="Sema"/>
    <property type="match status" value="1"/>
</dbReference>
<evidence type="ECO:0000256" key="7">
    <source>
        <dbReference type="ARBA" id="ARBA00022902"/>
    </source>
</evidence>
<dbReference type="InterPro" id="IPR013548">
    <property type="entry name" value="Plexin_cytoplasmic_RasGAP_dom"/>
</dbReference>
<dbReference type="InterPro" id="IPR046800">
    <property type="entry name" value="Plexin_RBD"/>
</dbReference>
<dbReference type="Gene3D" id="3.10.20.90">
    <property type="entry name" value="Phosphatidylinositol 3-kinase Catalytic Subunit, Chain A, domain 1"/>
    <property type="match status" value="1"/>
</dbReference>
<evidence type="ECO:0000256" key="10">
    <source>
        <dbReference type="ARBA" id="ARBA00023157"/>
    </source>
</evidence>
<evidence type="ECO:0000256" key="6">
    <source>
        <dbReference type="ARBA" id="ARBA00022737"/>
    </source>
</evidence>
<dbReference type="PANTHER" id="PTHR22625">
    <property type="entry name" value="PLEXIN"/>
    <property type="match status" value="1"/>
</dbReference>
<gene>
    <name evidence="16" type="ORF">CAMP_LOCUS9931</name>
</gene>
<dbReference type="InterPro" id="IPR014756">
    <property type="entry name" value="Ig_E-set"/>
</dbReference>
<evidence type="ECO:0000256" key="3">
    <source>
        <dbReference type="ARBA" id="ARBA00022475"/>
    </source>
</evidence>
<dbReference type="FunFam" id="1.10.506.10:FF:000036">
    <property type="entry name" value="PLeXin"/>
    <property type="match status" value="1"/>
</dbReference>
<comment type="similarity">
    <text evidence="2">Belongs to the plexin family.</text>
</comment>
<evidence type="ECO:0000256" key="13">
    <source>
        <dbReference type="SAM" id="Phobius"/>
    </source>
</evidence>
<dbReference type="Pfam" id="PF20170">
    <property type="entry name" value="Plexin_RBD"/>
    <property type="match status" value="1"/>
</dbReference>
<evidence type="ECO:0000256" key="9">
    <source>
        <dbReference type="ARBA" id="ARBA00023136"/>
    </source>
</evidence>
<keyword evidence="9 13" id="KW-0472">Membrane</keyword>
<dbReference type="FunFam" id="2.130.10.10:FF:001132">
    <property type="entry name" value="Plexin A"/>
    <property type="match status" value="1"/>
</dbReference>
<dbReference type="Pfam" id="PF08337">
    <property type="entry name" value="Plexin_cytopl"/>
    <property type="match status" value="1"/>
</dbReference>
<evidence type="ECO:0000259" key="15">
    <source>
        <dbReference type="PROSITE" id="PS51004"/>
    </source>
</evidence>
<dbReference type="GO" id="GO:0005886">
    <property type="term" value="C:plasma membrane"/>
    <property type="evidence" value="ECO:0007669"/>
    <property type="project" value="UniProtKB-SubCell"/>
</dbReference>
<organism evidence="16 17">
    <name type="scientific">Caenorhabditis angaria</name>
    <dbReference type="NCBI Taxonomy" id="860376"/>
    <lineage>
        <taxon>Eukaryota</taxon>
        <taxon>Metazoa</taxon>
        <taxon>Ecdysozoa</taxon>
        <taxon>Nematoda</taxon>
        <taxon>Chromadorea</taxon>
        <taxon>Rhabditida</taxon>
        <taxon>Rhabditina</taxon>
        <taxon>Rhabditomorpha</taxon>
        <taxon>Rhabditoidea</taxon>
        <taxon>Rhabditidae</taxon>
        <taxon>Peloderinae</taxon>
        <taxon>Caenorhabditis</taxon>
    </lineage>
</organism>
<dbReference type="InterPro" id="IPR013783">
    <property type="entry name" value="Ig-like_fold"/>
</dbReference>
<dbReference type="GO" id="GO:0017154">
    <property type="term" value="F:semaphorin receptor activity"/>
    <property type="evidence" value="ECO:0007669"/>
    <property type="project" value="InterPro"/>
</dbReference>
<dbReference type="InterPro" id="IPR015943">
    <property type="entry name" value="WD40/YVTN_repeat-like_dom_sf"/>
</dbReference>
<feature type="chain" id="PRO_5040158261" description="Sema domain-containing protein" evidence="14">
    <location>
        <begin position="27"/>
        <end position="1937"/>
    </location>
</feature>
<comment type="caution">
    <text evidence="16">The sequence shown here is derived from an EMBL/GenBank/DDBJ whole genome shotgun (WGS) entry which is preliminary data.</text>
</comment>
<dbReference type="Gene3D" id="1.10.506.10">
    <property type="entry name" value="GTPase Activation - p120gap, domain 1"/>
    <property type="match status" value="1"/>
</dbReference>
<dbReference type="FunFam" id="1.10.506.10:FF:000033">
    <property type="entry name" value="PLeXin"/>
    <property type="match status" value="1"/>
</dbReference>
<dbReference type="SUPFAM" id="SSF101912">
    <property type="entry name" value="Sema domain"/>
    <property type="match status" value="1"/>
</dbReference>
<sequence length="1937" mass="216889">MHQSIGCNLSILFIFLLSLCPAIVLCNDVYSLDDNVVFENPNVANGGFFEKMAIDPSTTRVFIGGVNNIFDLVSSDLSIRKHVRTGPMDDNPLCLDARNRLDCNHPLMKTNSHTKAMAVYDKSSKLIECSNLYKGRCRLRNLHNITEILFEASEPRVSNDSQSSVVLFVGAGPTNLTNEPVLYVGATAGNSEMEMMSVSTLFLRQKTFELVFPGLYGGTHVSLDFSSRNRYNYQIDYVNGFEAGDYAYFVTRQRSEINEDSPIHSRLVRVCTGDKFYYSYTEVPLECSSDGINYNLVQDVYVGKAGYELAKSMDISVSDTVIYGVFWEGSGYRSESPTGKSAICMYTLKEVEAMFKQNIMKCFKGEQDLKKNLPWFSSKTQCRATTLPWEAVKCGKDVNAKIGGNEPISSTATFTMGNEELFTSIAINTTRSSTVAFIGTQAGSLHKILIDRRDSAELYDTQDLTPGESILADMEFSGDGKFIFVLTPNRVVKMATSRCESLSATCSGCLEKRDPYCGWCVSNNHCSQEETCEREVPHTSRGWLDFQNSKCPIIKSVKPDKIQMNTADYLNVTIENLLAPKGKRMQCVFTFDSGDTVSSDPQNFDGSLKCATPTMDKLPKIAKDQFHLPALLTVVAEGSKLPLASSNFSFYDCNRYSTCSQCAASEFPCDWCIESNECVAGKLTEDKCRKQHIVNGLNRDGSSSRKGPSKCAHVVAPVSKMSVASGEKRNISVKVENVDMSYMHDFRCEFRFGNAVQERGAFRSSDDTITCAEMQFEPYDPLSEGSLLYGFNLIWSSKQFRKPHIIDNINALAIEVYSCEKLAANCGKCLTLNAEKFDCGWCSTEKRCSRPTSCQAPSPWLNSTQLCANPVIENFQPRKGTIHGGTKVIIDGVNLGRHVSDVMRAVQIANVPCEIVPEEYIPSERIVCITGKPPGKGSNSRGVVAVTFSNANKAEAAKFFTHSSDNFAYVEPNVSNIKPRKGPKSGGTDVTLFGKDLDTGSEVVVRFGNVGCAILSRNSNSLTCRMGEAENSGPLPLRIFFDGHLQQHISIYFEMESEPAINSISPDRTILSGGILVDVLGEGFSLLQRPRMVFIGLGDERSYGALCKIVDNKLMRCATPIIPMKHPRAEIDYAFDFDGTEMHRSKMRVLPSPSVELFPETKFMRPGDESLTITGNNLNLVASERDISITVGGEPCPLSALAHKVLTCQPPMEKPKSIGNLEPEVVVTIGNATYKVGELSYDSPTFSSFLFLVILAFIVMMIMLIICLIVLYRRKTNTHQRQMKYLKTQMDTIEMKVATECKEAFAELQTSLNQYTADLPLGTPTAPFLEYKEYCARVLFPNSGKSHPVLKNLEVDTNKAETIEAGLREFHKLLMNKTFFLTMVRTMEANKYFVGKDRVYVGSLLMVVLQEKMGYCTEMLKQLLRELIEKTVEKKFQPKILFRRSESIAERMLAAWFTFLLHDHLRNFDAGKKLYELYWGIKQQMEKGPQDALTLEARYSLSEEKLLRATFEYKEITIFISSSDSVYSQGDIAVRVLDCDTITQVKEKCLDVKFRGYRYSERPSASDLELEWKTGLNGRMILQDIDATSRSEGSTWKRLNTLAHYNVPNNAILSLIAKSNSLYNLSILSDRSEKSSLSLKNVGSPKTWGAVDHSTINSASVDTDNGYKLYHLVKPTEHGPSDSQEKMVTEIYLTRLLMMKGTLQKFINDMLESIFSTRTSPLPACIKYMFDFMDDQAFENGISDPEVVHAWKSNALPLRFWVNLIKNPHFLFDIPKPTKVEGCLSVVAQTLMDACSTQDHQLTKDSPSSKLLFAKDIYQYRESVDSYYTEIAQMQPIDDQEMAQILSNESRQHSGEFHVFSALNELYKYLDQYKESIMDALESNEHAQASRLTGRLQDLLALMESDYYRGGAATDYESSTLGLGYNSNSRLMPRDHI</sequence>
<accession>A0A9P1N0S0</accession>
<dbReference type="GO" id="GO:0002116">
    <property type="term" value="C:semaphorin receptor complex"/>
    <property type="evidence" value="ECO:0007669"/>
    <property type="project" value="TreeGrafter"/>
</dbReference>
<name>A0A9P1N0S0_9PELO</name>
<dbReference type="SMART" id="SM00429">
    <property type="entry name" value="IPT"/>
    <property type="match status" value="4"/>
</dbReference>
<dbReference type="Pfam" id="PF01437">
    <property type="entry name" value="PSI"/>
    <property type="match status" value="2"/>
</dbReference>
<dbReference type="SMART" id="SM00423">
    <property type="entry name" value="PSI"/>
    <property type="match status" value="3"/>
</dbReference>
<dbReference type="Proteomes" id="UP001152747">
    <property type="component" value="Unassembled WGS sequence"/>
</dbReference>
<dbReference type="CDD" id="cd12790">
    <property type="entry name" value="RasGAP_plexin_A"/>
    <property type="match status" value="1"/>
</dbReference>
<evidence type="ECO:0000256" key="12">
    <source>
        <dbReference type="PROSITE-ProRule" id="PRU00352"/>
    </source>
</evidence>
<dbReference type="SMART" id="SM00630">
    <property type="entry name" value="Sema"/>
    <property type="match status" value="1"/>
</dbReference>
<keyword evidence="4 13" id="KW-0812">Transmembrane</keyword>
<dbReference type="PROSITE" id="PS51004">
    <property type="entry name" value="SEMA"/>
    <property type="match status" value="1"/>
</dbReference>
<dbReference type="SUPFAM" id="SSF81296">
    <property type="entry name" value="E set domains"/>
    <property type="match status" value="4"/>
</dbReference>
<dbReference type="PANTHER" id="PTHR22625:SF70">
    <property type="entry name" value="PLEXIN A, ISOFORM A"/>
    <property type="match status" value="1"/>
</dbReference>
<feature type="transmembrane region" description="Helical" evidence="13">
    <location>
        <begin position="1249"/>
        <end position="1272"/>
    </location>
</feature>
<dbReference type="SUPFAM" id="SSF48350">
    <property type="entry name" value="GTPase activation domain, GAP"/>
    <property type="match status" value="1"/>
</dbReference>
<protein>
    <recommendedName>
        <fullName evidence="15">Sema domain-containing protein</fullName>
    </recommendedName>
</protein>
<dbReference type="Pfam" id="PF01833">
    <property type="entry name" value="TIG"/>
    <property type="match status" value="3"/>
</dbReference>
<feature type="signal peptide" evidence="14">
    <location>
        <begin position="1"/>
        <end position="26"/>
    </location>
</feature>
<keyword evidence="6" id="KW-0677">Repeat</keyword>
<dbReference type="EMBL" id="CANHGI010000004">
    <property type="protein sequence ID" value="CAI5447294.1"/>
    <property type="molecule type" value="Genomic_DNA"/>
</dbReference>
<dbReference type="CDD" id="cd11236">
    <property type="entry name" value="Sema_plexin_like"/>
    <property type="match status" value="1"/>
</dbReference>
<dbReference type="InterPro" id="IPR016201">
    <property type="entry name" value="PSI"/>
</dbReference>
<evidence type="ECO:0000256" key="5">
    <source>
        <dbReference type="ARBA" id="ARBA00022729"/>
    </source>
</evidence>
<keyword evidence="3" id="KW-1003">Cell membrane</keyword>
<dbReference type="Gene3D" id="2.130.10.10">
    <property type="entry name" value="YVTN repeat-like/Quinoprotein amine dehydrogenase"/>
    <property type="match status" value="1"/>
</dbReference>
<dbReference type="InterPro" id="IPR001627">
    <property type="entry name" value="Semap_dom"/>
</dbReference>
<comment type="caution">
    <text evidence="12">Lacks conserved residue(s) required for the propagation of feature annotation.</text>
</comment>
<dbReference type="GO" id="GO:0007399">
    <property type="term" value="P:nervous system development"/>
    <property type="evidence" value="ECO:0007669"/>
    <property type="project" value="UniProtKB-KW"/>
</dbReference>
<evidence type="ECO:0000256" key="14">
    <source>
        <dbReference type="SAM" id="SignalP"/>
    </source>
</evidence>
<evidence type="ECO:0000256" key="11">
    <source>
        <dbReference type="ARBA" id="ARBA00023180"/>
    </source>
</evidence>
<keyword evidence="7" id="KW-0524">Neurogenesis</keyword>
<proteinExistence type="inferred from homology"/>